<keyword evidence="2" id="KW-0812">Transmembrane</keyword>
<sequence length="84" mass="8924">MIVLLCSAWAGERSADGHENDTTGSEDREECPPRELPDPEILMPVDVAAQGIRPGLRVGYVMGAATGLGIGAAVATLLTQRRRH</sequence>
<keyword evidence="2" id="KW-1133">Transmembrane helix</keyword>
<feature type="region of interest" description="Disordered" evidence="1">
    <location>
        <begin position="13"/>
        <end position="39"/>
    </location>
</feature>
<dbReference type="RefSeq" id="WP_212320862.1">
    <property type="nucleotide sequence ID" value="NZ_AP024463.1"/>
</dbReference>
<protein>
    <submittedName>
        <fullName evidence="3">Uncharacterized protein</fullName>
    </submittedName>
</protein>
<evidence type="ECO:0000313" key="3">
    <source>
        <dbReference type="EMBL" id="QUC06854.1"/>
    </source>
</evidence>
<dbReference type="Proteomes" id="UP000678513">
    <property type="component" value="Chromosome"/>
</dbReference>
<name>A0ABX7Y161_9ACTN</name>
<evidence type="ECO:0000313" key="4">
    <source>
        <dbReference type="Proteomes" id="UP000678513"/>
    </source>
</evidence>
<proteinExistence type="predicted"/>
<evidence type="ECO:0000256" key="1">
    <source>
        <dbReference type="SAM" id="MobiDB-lite"/>
    </source>
</evidence>
<feature type="transmembrane region" description="Helical" evidence="2">
    <location>
        <begin position="58"/>
        <end position="78"/>
    </location>
</feature>
<keyword evidence="4" id="KW-1185">Reference proteome</keyword>
<organism evidence="3 4">
    <name type="scientific">Arachnia rubra</name>
    <dbReference type="NCBI Taxonomy" id="1547448"/>
    <lineage>
        <taxon>Bacteria</taxon>
        <taxon>Bacillati</taxon>
        <taxon>Actinomycetota</taxon>
        <taxon>Actinomycetes</taxon>
        <taxon>Propionibacteriales</taxon>
        <taxon>Propionibacteriaceae</taxon>
        <taxon>Arachnia</taxon>
    </lineage>
</organism>
<dbReference type="EMBL" id="CP072384">
    <property type="protein sequence ID" value="QUC06854.1"/>
    <property type="molecule type" value="Genomic_DNA"/>
</dbReference>
<reference evidence="3 4" key="1">
    <citation type="submission" date="2021-03" db="EMBL/GenBank/DDBJ databases">
        <title>Human Oral Microbial Genomes.</title>
        <authorList>
            <person name="Johnston C.D."/>
            <person name="Chen T."/>
            <person name="Dewhirst F.E."/>
        </authorList>
    </citation>
    <scope>NUCLEOTIDE SEQUENCE [LARGE SCALE GENOMIC DNA]</scope>
    <source>
        <strain evidence="3 4">DSMZ 100122</strain>
    </source>
</reference>
<evidence type="ECO:0000256" key="2">
    <source>
        <dbReference type="SAM" id="Phobius"/>
    </source>
</evidence>
<gene>
    <name evidence="3" type="ORF">J5A65_07600</name>
</gene>
<accession>A0ABX7Y161</accession>
<keyword evidence="2" id="KW-0472">Membrane</keyword>